<reference evidence="15 16" key="1">
    <citation type="submission" date="2011-08" db="EMBL/GenBank/DDBJ databases">
        <title>The Genome Sequence of Prevotella sp. oral taxon 302 str. F0323.</title>
        <authorList>
            <consortium name="The Broad Institute Genome Sequencing Platform"/>
            <person name="Earl A."/>
            <person name="Ward D."/>
            <person name="Feldgarden M."/>
            <person name="Gevers D."/>
            <person name="Izard J."/>
            <person name="Blanton J.M."/>
            <person name="Baranova O.V."/>
            <person name="Tanner A.C."/>
            <person name="Dewhirst F.E."/>
            <person name="Young S.K."/>
            <person name="Zeng Q."/>
            <person name="Gargeya S."/>
            <person name="Fitzgerald M."/>
            <person name="Haas B."/>
            <person name="Abouelleil A."/>
            <person name="Alvarado L."/>
            <person name="Arachchi H.M."/>
            <person name="Berlin A."/>
            <person name="Brown A."/>
            <person name="Chapman S.B."/>
            <person name="Chen Z."/>
            <person name="Dunbar C."/>
            <person name="Freedman E."/>
            <person name="Gearin G."/>
            <person name="Gellesch M."/>
            <person name="Goldberg J."/>
            <person name="Griggs A."/>
            <person name="Gujja S."/>
            <person name="Heiman D."/>
            <person name="Howarth C."/>
            <person name="Larson L."/>
            <person name="Lui A."/>
            <person name="MacDonald P.J.P."/>
            <person name="Montmayeur A."/>
            <person name="Murphy C."/>
            <person name="Neiman D."/>
            <person name="Pearson M."/>
            <person name="Priest M."/>
            <person name="Roberts A."/>
            <person name="Saif S."/>
            <person name="Shea T."/>
            <person name="Shenoy N."/>
            <person name="Sisk P."/>
            <person name="Stolte C."/>
            <person name="Sykes S."/>
            <person name="Wortman J."/>
            <person name="Nusbaum C."/>
            <person name="Birren B."/>
        </authorList>
    </citation>
    <scope>NUCLEOTIDE SEQUENCE [LARGE SCALE GENOMIC DNA]</scope>
    <source>
        <strain evidence="15 16">F0323</strain>
    </source>
</reference>
<evidence type="ECO:0000256" key="8">
    <source>
        <dbReference type="ARBA" id="ARBA00023170"/>
    </source>
</evidence>
<evidence type="ECO:0000256" key="5">
    <source>
        <dbReference type="ARBA" id="ARBA00022729"/>
    </source>
</evidence>
<dbReference type="InterPro" id="IPR037066">
    <property type="entry name" value="Plug_dom_sf"/>
</dbReference>
<evidence type="ECO:0000256" key="9">
    <source>
        <dbReference type="ARBA" id="ARBA00023237"/>
    </source>
</evidence>
<dbReference type="PATRIC" id="fig|679199.3.peg.1450"/>
<evidence type="ECO:0000256" key="7">
    <source>
        <dbReference type="ARBA" id="ARBA00023136"/>
    </source>
</evidence>
<dbReference type="Pfam" id="PF00593">
    <property type="entry name" value="TonB_dep_Rec_b-barrel"/>
    <property type="match status" value="1"/>
</dbReference>
<dbReference type="Gene3D" id="2.60.40.1120">
    <property type="entry name" value="Carboxypeptidase-like, regulatory domain"/>
    <property type="match status" value="1"/>
</dbReference>
<dbReference type="RefSeq" id="WP_009347790.1">
    <property type="nucleotide sequence ID" value="NZ_JH376831.1"/>
</dbReference>
<protein>
    <recommendedName>
        <fullName evidence="17">TonB-dependent receptor</fullName>
    </recommendedName>
</protein>
<dbReference type="InterPro" id="IPR008969">
    <property type="entry name" value="CarboxyPept-like_regulatory"/>
</dbReference>
<dbReference type="STRING" id="679199.HMPREF9332_01314"/>
<organism evidence="15 16">
    <name type="scientific">Alloprevotella rava F0323</name>
    <dbReference type="NCBI Taxonomy" id="679199"/>
    <lineage>
        <taxon>Bacteria</taxon>
        <taxon>Pseudomonadati</taxon>
        <taxon>Bacteroidota</taxon>
        <taxon>Bacteroidia</taxon>
        <taxon>Bacteroidales</taxon>
        <taxon>Prevotellaceae</taxon>
        <taxon>Alloprevotella</taxon>
    </lineage>
</organism>
<dbReference type="InterPro" id="IPR036942">
    <property type="entry name" value="Beta-barrel_TonB_sf"/>
</dbReference>
<evidence type="ECO:0000256" key="3">
    <source>
        <dbReference type="ARBA" id="ARBA00022452"/>
    </source>
</evidence>
<keyword evidence="6 11" id="KW-0798">TonB box</keyword>
<comment type="subcellular location">
    <subcellularLocation>
        <location evidence="1 10">Cell outer membrane</location>
        <topology evidence="1 10">Multi-pass membrane protein</topology>
    </subcellularLocation>
</comment>
<evidence type="ECO:0000256" key="12">
    <source>
        <dbReference type="SAM" id="SignalP"/>
    </source>
</evidence>
<evidence type="ECO:0000256" key="6">
    <source>
        <dbReference type="ARBA" id="ARBA00023077"/>
    </source>
</evidence>
<dbReference type="OrthoDB" id="9795928at2"/>
<dbReference type="Pfam" id="PF13715">
    <property type="entry name" value="CarbopepD_reg_2"/>
    <property type="match status" value="1"/>
</dbReference>
<dbReference type="CDD" id="cd01347">
    <property type="entry name" value="ligand_gated_channel"/>
    <property type="match status" value="1"/>
</dbReference>
<evidence type="ECO:0000256" key="4">
    <source>
        <dbReference type="ARBA" id="ARBA00022692"/>
    </source>
</evidence>
<keyword evidence="16" id="KW-1185">Reference proteome</keyword>
<feature type="domain" description="TonB-dependent receptor-like beta-barrel" evidence="13">
    <location>
        <begin position="248"/>
        <end position="741"/>
    </location>
</feature>
<sequence length="784" mass="87690">MKRLHILFTFLILLCATSLSAQNKTARLDGRVTDGPDGQPLFGVRVHLPALKLSAVTNSEGNYHFEGLPSVRTQIEVSYEGHQTIVEQINLTQNTHKDFVLLERDARLGEAVVTGVTGETRLQKLSTPVTLLSNDKLRGISSTNIIDALAHEPGISQITTGSGISKPVIRGLGYNRIVIVNDGIRQEGQQWGDEHGIEIDPQSVHSVEVLKGPASLMYGSDALAGVVIFHEAPTLAEGTMHSEVSSEYQSNNGLLNYSLNFAGNKKGFVWNGRFSDKYAHDYKNKYDGYVYGTGFQERAASVMLGLNRGWGYSHLTFERYHIMPDIAEGERAADGSFLRPDGKKATHDDFLSYRHGLPYQHVYHTKLVSDNFFILPKGTLNFILGLQQNQRKEYEEVAHPNVPGLYLFLQTLNYDARYTLPELSGWKVVTGINGMLQREKNKGEEFLIPDYRLFDFGLFATTSRDFGRLSLNGGLRIDRRHISSDALVDKGVQRFEALRKNFFGVSGSVGATYKASEQFLLRANIARGFRAPTISELAANGVHEGSLRYEQGNSSLKPETSWQLDMGADFSSPIVSAQLSLFANLLIKNYVYSVRQLDALGKPLIKDDHEVYQHQSGDARLMGGELMVDVHPLEQLHISNTFSYVNSVQLHQPRESKYLPFTPAPRWNFDVRYDFIRDGRVFNNAYAAVGGEMNLRQNHFYAEGGTETATPSYTLVNLSAGTDIRINGRKFGSLVLTVHNLFDRAYQNHLSRLKYADENPVTGRRGIFSMGRSFNIKLNIPIDF</sequence>
<evidence type="ECO:0000256" key="1">
    <source>
        <dbReference type="ARBA" id="ARBA00004571"/>
    </source>
</evidence>
<feature type="chain" id="PRO_5003477115" description="TonB-dependent receptor" evidence="12">
    <location>
        <begin position="22"/>
        <end position="784"/>
    </location>
</feature>
<evidence type="ECO:0000256" key="11">
    <source>
        <dbReference type="RuleBase" id="RU003357"/>
    </source>
</evidence>
<proteinExistence type="inferred from homology"/>
<keyword evidence="7 10" id="KW-0472">Membrane</keyword>
<dbReference type="InterPro" id="IPR012910">
    <property type="entry name" value="Plug_dom"/>
</dbReference>
<dbReference type="Proteomes" id="UP000015993">
    <property type="component" value="Unassembled WGS sequence"/>
</dbReference>
<keyword evidence="8" id="KW-0675">Receptor</keyword>
<keyword evidence="9 10" id="KW-0998">Cell outer membrane</keyword>
<evidence type="ECO:0000259" key="13">
    <source>
        <dbReference type="Pfam" id="PF00593"/>
    </source>
</evidence>
<dbReference type="SUPFAM" id="SSF49464">
    <property type="entry name" value="Carboxypeptidase regulatory domain-like"/>
    <property type="match status" value="1"/>
</dbReference>
<dbReference type="InterPro" id="IPR000531">
    <property type="entry name" value="Beta-barrel_TonB"/>
</dbReference>
<feature type="signal peptide" evidence="12">
    <location>
        <begin position="1"/>
        <end position="21"/>
    </location>
</feature>
<dbReference type="PANTHER" id="PTHR30069">
    <property type="entry name" value="TONB-DEPENDENT OUTER MEMBRANE RECEPTOR"/>
    <property type="match status" value="1"/>
</dbReference>
<dbReference type="AlphaFoldDB" id="G5GCL3"/>
<dbReference type="GO" id="GO:0009279">
    <property type="term" value="C:cell outer membrane"/>
    <property type="evidence" value="ECO:0007669"/>
    <property type="project" value="UniProtKB-SubCell"/>
</dbReference>
<keyword evidence="3 10" id="KW-1134">Transmembrane beta strand</keyword>
<dbReference type="Gene3D" id="2.40.170.20">
    <property type="entry name" value="TonB-dependent receptor, beta-barrel domain"/>
    <property type="match status" value="1"/>
</dbReference>
<dbReference type="SUPFAM" id="SSF56935">
    <property type="entry name" value="Porins"/>
    <property type="match status" value="1"/>
</dbReference>
<dbReference type="PROSITE" id="PS52016">
    <property type="entry name" value="TONB_DEPENDENT_REC_3"/>
    <property type="match status" value="1"/>
</dbReference>
<dbReference type="GO" id="GO:0015344">
    <property type="term" value="F:siderophore uptake transmembrane transporter activity"/>
    <property type="evidence" value="ECO:0007669"/>
    <property type="project" value="TreeGrafter"/>
</dbReference>
<dbReference type="eggNOG" id="COG4771">
    <property type="taxonomic scope" value="Bacteria"/>
</dbReference>
<dbReference type="Pfam" id="PF07715">
    <property type="entry name" value="Plug"/>
    <property type="match status" value="1"/>
</dbReference>
<evidence type="ECO:0000313" key="16">
    <source>
        <dbReference type="Proteomes" id="UP000015993"/>
    </source>
</evidence>
<dbReference type="PANTHER" id="PTHR30069:SF29">
    <property type="entry name" value="HEMOGLOBIN AND HEMOGLOBIN-HAPTOGLOBIN-BINDING PROTEIN 1-RELATED"/>
    <property type="match status" value="1"/>
</dbReference>
<keyword evidence="2 10" id="KW-0813">Transport</keyword>
<evidence type="ECO:0000259" key="14">
    <source>
        <dbReference type="Pfam" id="PF07715"/>
    </source>
</evidence>
<evidence type="ECO:0000256" key="2">
    <source>
        <dbReference type="ARBA" id="ARBA00022448"/>
    </source>
</evidence>
<evidence type="ECO:0000313" key="15">
    <source>
        <dbReference type="EMBL" id="EHG22509.1"/>
    </source>
</evidence>
<comment type="similarity">
    <text evidence="10 11">Belongs to the TonB-dependent receptor family.</text>
</comment>
<comment type="caution">
    <text evidence="15">The sequence shown here is derived from an EMBL/GenBank/DDBJ whole genome shotgun (WGS) entry which is preliminary data.</text>
</comment>
<name>G5GCL3_9BACT</name>
<keyword evidence="4 10" id="KW-0812">Transmembrane</keyword>
<dbReference type="Gene3D" id="2.170.130.10">
    <property type="entry name" value="TonB-dependent receptor, plug domain"/>
    <property type="match status" value="1"/>
</dbReference>
<evidence type="ECO:0000256" key="10">
    <source>
        <dbReference type="PROSITE-ProRule" id="PRU01360"/>
    </source>
</evidence>
<accession>G5GCL3</accession>
<gene>
    <name evidence="15" type="ORF">HMPREF9332_01314</name>
</gene>
<dbReference type="HOGENOM" id="CLU_008287_10_0_10"/>
<dbReference type="GO" id="GO:0044718">
    <property type="term" value="P:siderophore transmembrane transport"/>
    <property type="evidence" value="ECO:0007669"/>
    <property type="project" value="TreeGrafter"/>
</dbReference>
<feature type="domain" description="TonB-dependent receptor plug" evidence="14">
    <location>
        <begin position="122"/>
        <end position="226"/>
    </location>
</feature>
<dbReference type="EMBL" id="ACZK01000023">
    <property type="protein sequence ID" value="EHG22509.1"/>
    <property type="molecule type" value="Genomic_DNA"/>
</dbReference>
<dbReference type="InterPro" id="IPR039426">
    <property type="entry name" value="TonB-dep_rcpt-like"/>
</dbReference>
<keyword evidence="5 12" id="KW-0732">Signal</keyword>
<evidence type="ECO:0008006" key="17">
    <source>
        <dbReference type="Google" id="ProtNLM"/>
    </source>
</evidence>